<proteinExistence type="predicted"/>
<protein>
    <recommendedName>
        <fullName evidence="1">AbiEi antitoxin C-terminal domain-containing protein</fullName>
    </recommendedName>
</protein>
<evidence type="ECO:0000259" key="1">
    <source>
        <dbReference type="Pfam" id="PF09407"/>
    </source>
</evidence>
<name>A0A5J4QRD8_9ZZZZ</name>
<dbReference type="AlphaFoldDB" id="A0A5J4QRD8"/>
<comment type="caution">
    <text evidence="2">The sequence shown here is derived from an EMBL/GenBank/DDBJ whole genome shotgun (WGS) entry which is preliminary data.</text>
</comment>
<gene>
    <name evidence="2" type="ORF">EZS27_026908</name>
</gene>
<evidence type="ECO:0000313" key="2">
    <source>
        <dbReference type="EMBL" id="KAA6323678.1"/>
    </source>
</evidence>
<dbReference type="EMBL" id="SNRY01002750">
    <property type="protein sequence ID" value="KAA6323678.1"/>
    <property type="molecule type" value="Genomic_DNA"/>
</dbReference>
<organism evidence="2">
    <name type="scientific">termite gut metagenome</name>
    <dbReference type="NCBI Taxonomy" id="433724"/>
    <lineage>
        <taxon>unclassified sequences</taxon>
        <taxon>metagenomes</taxon>
        <taxon>organismal metagenomes</taxon>
    </lineage>
</organism>
<feature type="domain" description="AbiEi antitoxin C-terminal" evidence="1">
    <location>
        <begin position="74"/>
        <end position="215"/>
    </location>
</feature>
<sequence length="267" mass="30557">MENTNTKWDSFFLDLQEKGRYTFTFDELRNRFPNLSDEALLQGLYRYKVKKQVAQIRKSFYAIISPEYSKQGMLPPYMFIDDLMKSLNKPYYVALVSAAALHGAAHQQPQVYFVITQTPAPRSIQNSKLKITFISKTAWDSAFIIQKKTNAGYMNVSSPELTALDLLAYSTNFGLNRVSTILQELSEEMKPSVLSRIAKKYPTTPVLQRLGYILDRVLNEEKLADSLCKILIGRQPLPVPLSIEKGKNGEIDEKWNIIKNMEIESDL</sequence>
<dbReference type="InterPro" id="IPR018547">
    <property type="entry name" value="AbiEi_C"/>
</dbReference>
<dbReference type="Pfam" id="PF09407">
    <property type="entry name" value="AbiEi_1"/>
    <property type="match status" value="1"/>
</dbReference>
<accession>A0A5J4QRD8</accession>
<reference evidence="2" key="1">
    <citation type="submission" date="2019-03" db="EMBL/GenBank/DDBJ databases">
        <title>Single cell metagenomics reveals metabolic interactions within the superorganism composed of flagellate Streblomastix strix and complex community of Bacteroidetes bacteria on its surface.</title>
        <authorList>
            <person name="Treitli S.C."/>
            <person name="Kolisko M."/>
            <person name="Husnik F."/>
            <person name="Keeling P."/>
            <person name="Hampl V."/>
        </authorList>
    </citation>
    <scope>NUCLEOTIDE SEQUENCE</scope>
    <source>
        <strain evidence="2">STM</strain>
    </source>
</reference>